<dbReference type="OrthoDB" id="256159at2"/>
<evidence type="ECO:0000313" key="2">
    <source>
        <dbReference type="EMBL" id="PQO46932.1"/>
    </source>
</evidence>
<proteinExistence type="predicted"/>
<comment type="caution">
    <text evidence="1">The sequence shown here is derived from an EMBL/GenBank/DDBJ whole genome shotgun (WGS) entry which is preliminary data.</text>
</comment>
<evidence type="ECO:0000313" key="4">
    <source>
        <dbReference type="Proteomes" id="UP000239388"/>
    </source>
</evidence>
<organism evidence="1 4">
    <name type="scientific">Blastopirellula marina</name>
    <dbReference type="NCBI Taxonomy" id="124"/>
    <lineage>
        <taxon>Bacteria</taxon>
        <taxon>Pseudomonadati</taxon>
        <taxon>Planctomycetota</taxon>
        <taxon>Planctomycetia</taxon>
        <taxon>Pirellulales</taxon>
        <taxon>Pirellulaceae</taxon>
        <taxon>Blastopirellula</taxon>
    </lineage>
</organism>
<dbReference type="EMBL" id="PUHZ01000007">
    <property type="protein sequence ID" value="PQO46932.1"/>
    <property type="molecule type" value="Genomic_DNA"/>
</dbReference>
<dbReference type="EMBL" id="PUIB01000031">
    <property type="protein sequence ID" value="PQO26433.1"/>
    <property type="molecule type" value="Genomic_DNA"/>
</dbReference>
<dbReference type="RefSeq" id="WP_105334731.1">
    <property type="nucleotide sequence ID" value="NZ_PUHZ01000007.1"/>
</dbReference>
<sequence>MQYAWTYPLYLVAHSGGYASIVDPEDESQQYLVVLTSEEKALDFMQQFGILGAPRQLHNDREFAWLLESLQAPVSKVCFDPDPLENDVNAAWTSSVESLLGERLIIDYSPWNYPVYLLRQDTGFSSIIGLDGEGNDVVVLCLFTSREFAEEYLEASGDEAVVEAFETMPETRQLMESLQEEIVAVAVDPEVRESERIASHCMSVETLLSKYLIRA</sequence>
<accession>A0A2S8F2R9</accession>
<protein>
    <submittedName>
        <fullName evidence="1">Uncharacterized protein</fullName>
    </submittedName>
</protein>
<dbReference type="AlphaFoldDB" id="A0A2S8F2R9"/>
<evidence type="ECO:0000313" key="3">
    <source>
        <dbReference type="Proteomes" id="UP000237819"/>
    </source>
</evidence>
<reference evidence="3 4" key="1">
    <citation type="submission" date="2018-02" db="EMBL/GenBank/DDBJ databases">
        <title>Comparative genomes isolates from brazilian mangrove.</title>
        <authorList>
            <person name="Araujo J.E."/>
            <person name="Taketani R.G."/>
            <person name="Silva M.C.P."/>
            <person name="Loureco M.V."/>
            <person name="Andreote F.D."/>
        </authorList>
    </citation>
    <scope>NUCLEOTIDE SEQUENCE [LARGE SCALE GENOMIC DNA]</scope>
    <source>
        <strain evidence="1 4">NAP PRIS-MGV</strain>
        <strain evidence="2 3">Nap-Phe MGV</strain>
    </source>
</reference>
<gene>
    <name evidence="2" type="ORF">C5Y93_07205</name>
    <name evidence="1" type="ORF">C5Y98_30305</name>
</gene>
<name>A0A2S8F2R9_9BACT</name>
<evidence type="ECO:0000313" key="1">
    <source>
        <dbReference type="EMBL" id="PQO26433.1"/>
    </source>
</evidence>
<dbReference type="Proteomes" id="UP000239388">
    <property type="component" value="Unassembled WGS sequence"/>
</dbReference>
<dbReference type="Proteomes" id="UP000237819">
    <property type="component" value="Unassembled WGS sequence"/>
</dbReference>